<proteinExistence type="predicted"/>
<protein>
    <submittedName>
        <fullName evidence="1">Uncharacterized protein</fullName>
    </submittedName>
</protein>
<organism evidence="1 2">
    <name type="scientific">Nitrososphaeria virus YSH_174770</name>
    <dbReference type="NCBI Taxonomy" id="3071322"/>
    <lineage>
        <taxon>Viruses</taxon>
        <taxon>Duplodnaviria</taxon>
        <taxon>Heunggongvirae</taxon>
        <taxon>Uroviricota</taxon>
        <taxon>Caudoviricetes</taxon>
        <taxon>Juravirales</taxon>
        <taxon>Yangangviridae</taxon>
        <taxon>Senitvirus</taxon>
        <taxon>Senitvirus yangshanense</taxon>
    </lineage>
</organism>
<sequence>MNKTCRKCKEHKQVIFHTFVSYKVGNSQMIDVQSWFNPKTSRMESVKTRPNSKVVFEGYICEDCYSEMY</sequence>
<evidence type="ECO:0000313" key="2">
    <source>
        <dbReference type="Proteomes" id="UP001157003"/>
    </source>
</evidence>
<accession>A0A976YF79</accession>
<dbReference type="Proteomes" id="UP001157003">
    <property type="component" value="Segment"/>
</dbReference>
<dbReference type="EMBL" id="ON649700">
    <property type="protein sequence ID" value="UVF62397.1"/>
    <property type="molecule type" value="Genomic_DNA"/>
</dbReference>
<keyword evidence="2" id="KW-1185">Reference proteome</keyword>
<reference evidence="1 2" key="1">
    <citation type="submission" date="2022-05" db="EMBL/GenBank/DDBJ databases">
        <title>Diverse viruses of marine archaea discovered using metagenomics.</title>
        <authorList>
            <person name="Zhou Y."/>
        </authorList>
    </citation>
    <scope>NUCLEOTIDE SEQUENCE [LARGE SCALE GENOMIC DNA]</scope>
    <source>
        <strain evidence="1">YSH_174770</strain>
    </source>
</reference>
<evidence type="ECO:0000313" key="1">
    <source>
        <dbReference type="EMBL" id="UVF62397.1"/>
    </source>
</evidence>
<name>A0A976YF79_9CAUD</name>